<sequence>MELPFRKLLSDLIDAGEKPVCVISDFFFGWTADVAHEFGIFHAIFSGASGFGMACYYCLRMNLIHQGPRNVEFFLPDFPEAGKFHVTQIPFFMLVAGRMTA</sequence>
<keyword evidence="1" id="KW-1133">Transmembrane helix</keyword>
<accession>A0AAW2Y0J1</accession>
<organism evidence="2">
    <name type="scientific">Sesamum latifolium</name>
    <dbReference type="NCBI Taxonomy" id="2727402"/>
    <lineage>
        <taxon>Eukaryota</taxon>
        <taxon>Viridiplantae</taxon>
        <taxon>Streptophyta</taxon>
        <taxon>Embryophyta</taxon>
        <taxon>Tracheophyta</taxon>
        <taxon>Spermatophyta</taxon>
        <taxon>Magnoliopsida</taxon>
        <taxon>eudicotyledons</taxon>
        <taxon>Gunneridae</taxon>
        <taxon>Pentapetalae</taxon>
        <taxon>asterids</taxon>
        <taxon>lamiids</taxon>
        <taxon>Lamiales</taxon>
        <taxon>Pedaliaceae</taxon>
        <taxon>Sesamum</taxon>
    </lineage>
</organism>
<reference evidence="2" key="1">
    <citation type="submission" date="2020-06" db="EMBL/GenBank/DDBJ databases">
        <authorList>
            <person name="Li T."/>
            <person name="Hu X."/>
            <person name="Zhang T."/>
            <person name="Song X."/>
            <person name="Zhang H."/>
            <person name="Dai N."/>
            <person name="Sheng W."/>
            <person name="Hou X."/>
            <person name="Wei L."/>
        </authorList>
    </citation>
    <scope>NUCLEOTIDE SEQUENCE</scope>
    <source>
        <strain evidence="2">KEN1</strain>
        <tissue evidence="2">Leaf</tissue>
    </source>
</reference>
<evidence type="ECO:0000313" key="2">
    <source>
        <dbReference type="EMBL" id="KAL0459271.1"/>
    </source>
</evidence>
<comment type="caution">
    <text evidence="2">The sequence shown here is derived from an EMBL/GenBank/DDBJ whole genome shotgun (WGS) entry which is preliminary data.</text>
</comment>
<dbReference type="Gene3D" id="3.40.50.2000">
    <property type="entry name" value="Glycogen Phosphorylase B"/>
    <property type="match status" value="1"/>
</dbReference>
<evidence type="ECO:0000256" key="1">
    <source>
        <dbReference type="SAM" id="Phobius"/>
    </source>
</evidence>
<proteinExistence type="predicted"/>
<gene>
    <name evidence="2" type="ORF">Slati_0554300</name>
</gene>
<name>A0AAW2Y0J1_9LAMI</name>
<dbReference type="SUPFAM" id="SSF53756">
    <property type="entry name" value="UDP-Glycosyltransferase/glycogen phosphorylase"/>
    <property type="match status" value="1"/>
</dbReference>
<dbReference type="AlphaFoldDB" id="A0AAW2Y0J1"/>
<feature type="transmembrane region" description="Helical" evidence="1">
    <location>
        <begin position="38"/>
        <end position="59"/>
    </location>
</feature>
<keyword evidence="1" id="KW-0472">Membrane</keyword>
<dbReference type="EMBL" id="JACGWN010000002">
    <property type="protein sequence ID" value="KAL0459271.1"/>
    <property type="molecule type" value="Genomic_DNA"/>
</dbReference>
<reference evidence="2" key="2">
    <citation type="journal article" date="2024" name="Plant">
        <title>Genomic evolution and insights into agronomic trait innovations of Sesamum species.</title>
        <authorList>
            <person name="Miao H."/>
            <person name="Wang L."/>
            <person name="Qu L."/>
            <person name="Liu H."/>
            <person name="Sun Y."/>
            <person name="Le M."/>
            <person name="Wang Q."/>
            <person name="Wei S."/>
            <person name="Zheng Y."/>
            <person name="Lin W."/>
            <person name="Duan Y."/>
            <person name="Cao H."/>
            <person name="Xiong S."/>
            <person name="Wang X."/>
            <person name="Wei L."/>
            <person name="Li C."/>
            <person name="Ma Q."/>
            <person name="Ju M."/>
            <person name="Zhao R."/>
            <person name="Li G."/>
            <person name="Mu C."/>
            <person name="Tian Q."/>
            <person name="Mei H."/>
            <person name="Zhang T."/>
            <person name="Gao T."/>
            <person name="Zhang H."/>
        </authorList>
    </citation>
    <scope>NUCLEOTIDE SEQUENCE</scope>
    <source>
        <strain evidence="2">KEN1</strain>
    </source>
</reference>
<protein>
    <submittedName>
        <fullName evidence="2">Uncharacterized protein</fullName>
    </submittedName>
</protein>
<keyword evidence="1" id="KW-0812">Transmembrane</keyword>